<protein>
    <submittedName>
        <fullName evidence="1">Uncharacterized protein</fullName>
    </submittedName>
</protein>
<dbReference type="AlphaFoldDB" id="A0A438E534"/>
<reference evidence="1 2" key="1">
    <citation type="journal article" date="2018" name="PLoS Genet.">
        <title>Population sequencing reveals clonal diversity and ancestral inbreeding in the grapevine cultivar Chardonnay.</title>
        <authorList>
            <person name="Roach M.J."/>
            <person name="Johnson D.L."/>
            <person name="Bohlmann J."/>
            <person name="van Vuuren H.J."/>
            <person name="Jones S.J."/>
            <person name="Pretorius I.S."/>
            <person name="Schmidt S.A."/>
            <person name="Borneman A.R."/>
        </authorList>
    </citation>
    <scope>NUCLEOTIDE SEQUENCE [LARGE SCALE GENOMIC DNA]</scope>
    <source>
        <strain evidence="2">cv. Chardonnay</strain>
        <tissue evidence="1">Leaf</tissue>
    </source>
</reference>
<gene>
    <name evidence="1" type="ORF">CK203_079969</name>
</gene>
<evidence type="ECO:0000313" key="1">
    <source>
        <dbReference type="EMBL" id="RVW42782.1"/>
    </source>
</evidence>
<evidence type="ECO:0000313" key="2">
    <source>
        <dbReference type="Proteomes" id="UP000288805"/>
    </source>
</evidence>
<sequence>MGYIYVWEHSRGGRHIDVDCSPTFEDLYNPKLDFRIFVCAYVEVMTTLHGSAPSLQRCTKGCVPPKGSHFRSWLSLESYSWRKVGGRLIIVDSHKSSDNSVEMSDELASTLASIQEFMVGVSRRLDQIESYCQNYHSVGISTYETVPHASQTAQVLPPGTSHGVPFHLSDHCETTPPYNVIMSPPIATINDDNRLVEDDIPTASLPTKFRMPDIEIYSGIGCPKIHLRLYSIVMRAHGIDDA</sequence>
<organism evidence="1 2">
    <name type="scientific">Vitis vinifera</name>
    <name type="common">Grape</name>
    <dbReference type="NCBI Taxonomy" id="29760"/>
    <lineage>
        <taxon>Eukaryota</taxon>
        <taxon>Viridiplantae</taxon>
        <taxon>Streptophyta</taxon>
        <taxon>Embryophyta</taxon>
        <taxon>Tracheophyta</taxon>
        <taxon>Spermatophyta</taxon>
        <taxon>Magnoliopsida</taxon>
        <taxon>eudicotyledons</taxon>
        <taxon>Gunneridae</taxon>
        <taxon>Pentapetalae</taxon>
        <taxon>rosids</taxon>
        <taxon>Vitales</taxon>
        <taxon>Vitaceae</taxon>
        <taxon>Viteae</taxon>
        <taxon>Vitis</taxon>
    </lineage>
</organism>
<proteinExistence type="predicted"/>
<name>A0A438E534_VITVI</name>
<dbReference type="EMBL" id="QGNW01001393">
    <property type="protein sequence ID" value="RVW42782.1"/>
    <property type="molecule type" value="Genomic_DNA"/>
</dbReference>
<dbReference type="Proteomes" id="UP000288805">
    <property type="component" value="Unassembled WGS sequence"/>
</dbReference>
<accession>A0A438E534</accession>
<comment type="caution">
    <text evidence="1">The sequence shown here is derived from an EMBL/GenBank/DDBJ whole genome shotgun (WGS) entry which is preliminary data.</text>
</comment>